<evidence type="ECO:0000313" key="1">
    <source>
        <dbReference type="EMBL" id="ASJ00560.1"/>
    </source>
</evidence>
<proteinExistence type="predicted"/>
<dbReference type="Gene3D" id="3.40.50.10780">
    <property type="entry name" value="Dipeptide transport protein"/>
    <property type="match status" value="1"/>
</dbReference>
<dbReference type="RefSeq" id="WP_088884900.1">
    <property type="nucleotide sequence ID" value="NZ_CP014855.1"/>
</dbReference>
<dbReference type="InterPro" id="IPR027476">
    <property type="entry name" value="DppA_N"/>
</dbReference>
<dbReference type="SUPFAM" id="SSF63992">
    <property type="entry name" value="Dipeptide transport protein"/>
    <property type="match status" value="1"/>
</dbReference>
<dbReference type="OrthoDB" id="85097at2157"/>
<protein>
    <submittedName>
        <fullName evidence="1">Peptide transporter</fullName>
    </submittedName>
</protein>
<dbReference type="KEGG" id="tgg:A3K92_03260"/>
<accession>A0A2Z2M412</accession>
<dbReference type="CDD" id="cd08769">
    <property type="entry name" value="DAP_dppA_2"/>
    <property type="match status" value="1"/>
</dbReference>
<organism evidence="1 2">
    <name type="scientific">Thermococcus gorgonarius</name>
    <dbReference type="NCBI Taxonomy" id="71997"/>
    <lineage>
        <taxon>Archaea</taxon>
        <taxon>Methanobacteriati</taxon>
        <taxon>Methanobacteriota</taxon>
        <taxon>Thermococci</taxon>
        <taxon>Thermococcales</taxon>
        <taxon>Thermococcaceae</taxon>
        <taxon>Thermococcus</taxon>
    </lineage>
</organism>
<dbReference type="Gene3D" id="3.30.1360.130">
    <property type="entry name" value="Dipeptide transport protein"/>
    <property type="match status" value="1"/>
</dbReference>
<keyword evidence="2" id="KW-1185">Reference proteome</keyword>
<dbReference type="InterPro" id="IPR007035">
    <property type="entry name" value="Peptidase_M55"/>
</dbReference>
<reference evidence="1 2" key="1">
    <citation type="submission" date="2016-03" db="EMBL/GenBank/DDBJ databases">
        <title>Complete genome sequence of Thermococcus gorgonarius.</title>
        <authorList>
            <person name="Oger P.M."/>
        </authorList>
    </citation>
    <scope>NUCLEOTIDE SEQUENCE [LARGE SCALE GENOMIC DNA]</scope>
    <source>
        <strain evidence="1 2">W-12</strain>
    </source>
</reference>
<name>A0A2Z2M412_THEGO</name>
<dbReference type="GeneID" id="33331535"/>
<dbReference type="InterPro" id="IPR036177">
    <property type="entry name" value="Peptidase_M55_sf"/>
</dbReference>
<sequence length="279" mass="30667">MRAFVSIDLEGLPYIVSPLHLRPGTPLYNEARRIATEIVKIAANALYDNGFDEVVVADGHGPMITVIPEEMPEYVELVRGSPRPLGMVEGAEGSDAAIFLGYHARAGTQRTSFDHTYSSSTVDWIKVNGVEVSEFLLNSYLLGEKGIPVILVAGDRALIETDVKTYAPWAVGVPLKDSITRYSSRSPSMVKVKALLTAGITEAVLKFEEGETKPLTTEKPMEVEIRFLGSHMADAAELLPFVERLDGKRIKFSSETVEEAYKTIRLLLLAAYGVYSLMK</sequence>
<evidence type="ECO:0000313" key="2">
    <source>
        <dbReference type="Proteomes" id="UP000250134"/>
    </source>
</evidence>
<dbReference type="Pfam" id="PF04951">
    <property type="entry name" value="Peptidase_M55"/>
    <property type="match status" value="1"/>
</dbReference>
<dbReference type="EMBL" id="CP014855">
    <property type="protein sequence ID" value="ASJ00560.1"/>
    <property type="molecule type" value="Genomic_DNA"/>
</dbReference>
<gene>
    <name evidence="1" type="ORF">A3K92_03260</name>
</gene>
<dbReference type="AlphaFoldDB" id="A0A2Z2M412"/>
<dbReference type="PIRSF" id="PIRSF015853">
    <property type="entry name" value="Pep_DppA"/>
    <property type="match status" value="1"/>
</dbReference>
<dbReference type="Proteomes" id="UP000250134">
    <property type="component" value="Chromosome"/>
</dbReference>